<name>A0A4U1ENB9_MONMO</name>
<comment type="caution">
    <text evidence="2">The sequence shown here is derived from an EMBL/GenBank/DDBJ whole genome shotgun (WGS) entry which is preliminary data.</text>
</comment>
<dbReference type="GO" id="GO:0015078">
    <property type="term" value="F:proton transmembrane transporter activity"/>
    <property type="evidence" value="ECO:0007669"/>
    <property type="project" value="InterPro"/>
</dbReference>
<evidence type="ECO:0000256" key="1">
    <source>
        <dbReference type="SAM" id="MobiDB-lite"/>
    </source>
</evidence>
<dbReference type="AlphaFoldDB" id="A0A4U1ENB9"/>
<protein>
    <submittedName>
        <fullName evidence="2">Uncharacterized protein</fullName>
    </submittedName>
</protein>
<evidence type="ECO:0000313" key="2">
    <source>
        <dbReference type="EMBL" id="TKC37793.1"/>
    </source>
</evidence>
<evidence type="ECO:0000313" key="3">
    <source>
        <dbReference type="Proteomes" id="UP000308365"/>
    </source>
</evidence>
<feature type="region of interest" description="Disordered" evidence="1">
    <location>
        <begin position="17"/>
        <end position="42"/>
    </location>
</feature>
<feature type="non-terminal residue" evidence="2">
    <location>
        <position position="1"/>
    </location>
</feature>
<dbReference type="EMBL" id="RWIC01001090">
    <property type="protein sequence ID" value="TKC37793.1"/>
    <property type="molecule type" value="Genomic_DNA"/>
</dbReference>
<accession>A0A4U1ENB9</accession>
<dbReference type="GO" id="GO:0045259">
    <property type="term" value="C:proton-transporting ATP synthase complex"/>
    <property type="evidence" value="ECO:0007669"/>
    <property type="project" value="InterPro"/>
</dbReference>
<proteinExistence type="predicted"/>
<organism evidence="2 3">
    <name type="scientific">Monodon monoceros</name>
    <name type="common">Narwhal</name>
    <name type="synonym">Ceratodon monodon</name>
    <dbReference type="NCBI Taxonomy" id="40151"/>
    <lineage>
        <taxon>Eukaryota</taxon>
        <taxon>Metazoa</taxon>
        <taxon>Chordata</taxon>
        <taxon>Craniata</taxon>
        <taxon>Vertebrata</taxon>
        <taxon>Euteleostomi</taxon>
        <taxon>Mammalia</taxon>
        <taxon>Eutheria</taxon>
        <taxon>Laurasiatheria</taxon>
        <taxon>Artiodactyla</taxon>
        <taxon>Whippomorpha</taxon>
        <taxon>Cetacea</taxon>
        <taxon>Odontoceti</taxon>
        <taxon>Monodontidae</taxon>
        <taxon>Monodon</taxon>
    </lineage>
</organism>
<sequence length="614" mass="69452">SPLFSIVNDDVRWVHNKPDTHTQELDGDQAEGQAADRRRKSIMKMKNVVPTTQNEGDVKKQKHNPELFLGRQLYLIVVSIDIITNIINQCIQVPFMRKANLLKFAKCCIFYNVGVTNAHPSVLISDNQPNIELSRDTNYFTKSDKWKYLYECVIVTRLEEVERKAMKWNRMVAHYAKLQLAISLRQTYAFTLTGDKKKITAQVVIHHICTISFGNCLSVLVFNFQVSTCHSLLEFRKPYISSIIGKSTASKVSIEPYFKEERHLTLGMYTAGYKLQDSGNPKYVKANSSPRQHYRLEGTKILYSVVLKKGNNKIRLRFENKRRSDPRKKTYACPNFISIPSLVRITSQLLSQPLSEVVPTDDSLSSLAAPCPLTLLIPSSSFQNGTISRNIDTAAKFIEVGAAMGRIPQYRDTGLSENLSLTHHSQEKEQCSLKKIEALYFGKNSTFPKLDGIQIWQHSKRCLEIDNLATETTACVVVVSETTGEKSKTTYVFSAGTLVIEMYDLFTGKESLLLKTSEGDTTVPMTMTFRPLNVSESAIYSPGRKAAMLLKHIHLFSSKIFKEEGKKISKDLKFQPSGFKDNKTSPIELPFKSECQTPYTSRMLNKPKHLLGIG</sequence>
<gene>
    <name evidence="2" type="ORF">EI555_001493</name>
</gene>
<dbReference type="GO" id="GO:0015986">
    <property type="term" value="P:proton motive force-driven ATP synthesis"/>
    <property type="evidence" value="ECO:0007669"/>
    <property type="project" value="InterPro"/>
</dbReference>
<dbReference type="PANTHER" id="PTHR10031">
    <property type="entry name" value="ATP SYNTHASE LIPID-BINDING PROTEIN, MITOCHONDRIAL"/>
    <property type="match status" value="1"/>
</dbReference>
<dbReference type="PANTHER" id="PTHR10031:SF56">
    <property type="entry name" value="ATP SYNTHASE F(0) COMPLEX SUBUNIT C1, MITOCHONDRIAL"/>
    <property type="match status" value="1"/>
</dbReference>
<dbReference type="InterPro" id="IPR000454">
    <property type="entry name" value="ATP_synth_F0_csu"/>
</dbReference>
<dbReference type="Proteomes" id="UP000308365">
    <property type="component" value="Unassembled WGS sequence"/>
</dbReference>
<reference evidence="3" key="1">
    <citation type="journal article" date="2019" name="IScience">
        <title>Narwhal Genome Reveals Long-Term Low Genetic Diversity despite Current Large Abundance Size.</title>
        <authorList>
            <person name="Westbury M.V."/>
            <person name="Petersen B."/>
            <person name="Garde E."/>
            <person name="Heide-Jorgensen M.P."/>
            <person name="Lorenzen E.D."/>
        </authorList>
    </citation>
    <scope>NUCLEOTIDE SEQUENCE [LARGE SCALE GENOMIC DNA]</scope>
</reference>